<gene>
    <name evidence="1" type="ORF">GH741_11375</name>
</gene>
<reference evidence="1" key="1">
    <citation type="submission" date="2019-11" db="EMBL/GenBank/DDBJ databases">
        <authorList>
            <person name="Li J."/>
        </authorList>
    </citation>
    <scope>NUCLEOTIDE SEQUENCE</scope>
    <source>
        <strain evidence="1">B6B</strain>
    </source>
</reference>
<name>A0A6A8DDG5_9BACI</name>
<protein>
    <submittedName>
        <fullName evidence="1">Uncharacterized protein</fullName>
    </submittedName>
</protein>
<organism evidence="1 2">
    <name type="scientific">Aquibacillus halophilus</name>
    <dbReference type="NCBI Taxonomy" id="930132"/>
    <lineage>
        <taxon>Bacteria</taxon>
        <taxon>Bacillati</taxon>
        <taxon>Bacillota</taxon>
        <taxon>Bacilli</taxon>
        <taxon>Bacillales</taxon>
        <taxon>Bacillaceae</taxon>
        <taxon>Aquibacillus</taxon>
    </lineage>
</organism>
<evidence type="ECO:0000313" key="1">
    <source>
        <dbReference type="EMBL" id="MRH43280.1"/>
    </source>
</evidence>
<accession>A0A6A8DDG5</accession>
<dbReference type="Proteomes" id="UP000799092">
    <property type="component" value="Unassembled WGS sequence"/>
</dbReference>
<proteinExistence type="predicted"/>
<sequence>MSLKWAELIENGKLSALLPTNQDEEKELLSARNREVIDTNEKNINNNVSLSTVEQLLLANYFAIGPYNFQAIIGSLDKYGMEYILRYANHFNKARFILNNNKRSFIVLEDAKESSIKLFSELLTKDKISPFILGLYLNNGYSNREFPFVLTHPTSIYKLNPRCISNIELIEEEELVRYLRICNPTFRAEPNMLYFNENLIDNYAIRLLVTVYKELYLIVDNKTNLVVFVGGRN</sequence>
<keyword evidence="2" id="KW-1185">Reference proteome</keyword>
<evidence type="ECO:0000313" key="2">
    <source>
        <dbReference type="Proteomes" id="UP000799092"/>
    </source>
</evidence>
<dbReference type="AlphaFoldDB" id="A0A6A8DDG5"/>
<dbReference type="RefSeq" id="WP_153736913.1">
    <property type="nucleotide sequence ID" value="NZ_WJNG01000008.1"/>
</dbReference>
<comment type="caution">
    <text evidence="1">The sequence shown here is derived from an EMBL/GenBank/DDBJ whole genome shotgun (WGS) entry which is preliminary data.</text>
</comment>
<dbReference type="EMBL" id="WJNG01000008">
    <property type="protein sequence ID" value="MRH43280.1"/>
    <property type="molecule type" value="Genomic_DNA"/>
</dbReference>